<dbReference type="Proteomes" id="UP000221980">
    <property type="component" value="Unassembled WGS sequence"/>
</dbReference>
<reference evidence="1 2" key="1">
    <citation type="journal article" date="2017" name="Nat. Microbiol.">
        <title>Natural product diversity associated with the nematode symbionts Photorhabdus and Xenorhabdus.</title>
        <authorList>
            <person name="Tobias N.J."/>
            <person name="Wolff H."/>
            <person name="Djahanschiri B."/>
            <person name="Grundmann F."/>
            <person name="Kronenwerth M."/>
            <person name="Shi Y.M."/>
            <person name="Simonyi S."/>
            <person name="Grun P."/>
            <person name="Shapiro-Ilan D."/>
            <person name="Pidot S.J."/>
            <person name="Stinear T.P."/>
            <person name="Ebersberger I."/>
            <person name="Bode H.B."/>
        </authorList>
    </citation>
    <scope>NUCLEOTIDE SEQUENCE [LARGE SCALE GENOMIC DNA]</scope>
    <source>
        <strain evidence="1 2">DSM 17902</strain>
    </source>
</reference>
<protein>
    <submittedName>
        <fullName evidence="1">Uncharacterized protein</fullName>
    </submittedName>
</protein>
<dbReference type="EMBL" id="NITZ01000022">
    <property type="protein sequence ID" value="PHM47123.1"/>
    <property type="molecule type" value="Genomic_DNA"/>
</dbReference>
<accession>A0A2D0JLF1</accession>
<comment type="caution">
    <text evidence="1">The sequence shown here is derived from an EMBL/GenBank/DDBJ whole genome shotgun (WGS) entry which is preliminary data.</text>
</comment>
<evidence type="ECO:0000313" key="1">
    <source>
        <dbReference type="EMBL" id="PHM47123.1"/>
    </source>
</evidence>
<organism evidence="1 2">
    <name type="scientific">Xenorhabdus miraniensis</name>
    <dbReference type="NCBI Taxonomy" id="351674"/>
    <lineage>
        <taxon>Bacteria</taxon>
        <taxon>Pseudomonadati</taxon>
        <taxon>Pseudomonadota</taxon>
        <taxon>Gammaproteobacteria</taxon>
        <taxon>Enterobacterales</taxon>
        <taxon>Morganellaceae</taxon>
        <taxon>Xenorhabdus</taxon>
    </lineage>
</organism>
<sequence>MNVTVDIVHQLDLSHRLMDIDREDTICGEVINSALNKKIGIWPKGLDMIGVEG</sequence>
<proteinExistence type="predicted"/>
<gene>
    <name evidence="1" type="ORF">Xmir_03542</name>
</gene>
<keyword evidence="2" id="KW-1185">Reference proteome</keyword>
<dbReference type="RefSeq" id="WP_167386006.1">
    <property type="nucleotide sequence ID" value="NZ_CAWNQI010000054.1"/>
</dbReference>
<dbReference type="AlphaFoldDB" id="A0A2D0JLF1"/>
<name>A0A2D0JLF1_9GAMM</name>
<evidence type="ECO:0000313" key="2">
    <source>
        <dbReference type="Proteomes" id="UP000221980"/>
    </source>
</evidence>